<dbReference type="KEGG" id="kra:Krad_2151"/>
<organism evidence="2 3">
    <name type="scientific">Kineococcus radiotolerans (strain ATCC BAA-149 / DSM 14245 / SRS30216)</name>
    <dbReference type="NCBI Taxonomy" id="266940"/>
    <lineage>
        <taxon>Bacteria</taxon>
        <taxon>Bacillati</taxon>
        <taxon>Actinomycetota</taxon>
        <taxon>Actinomycetes</taxon>
        <taxon>Kineosporiales</taxon>
        <taxon>Kineosporiaceae</taxon>
        <taxon>Kineococcus</taxon>
    </lineage>
</organism>
<evidence type="ECO:0000313" key="3">
    <source>
        <dbReference type="Proteomes" id="UP000001116"/>
    </source>
</evidence>
<gene>
    <name evidence="2" type="ordered locus">Krad_2151</name>
</gene>
<accession>A6W9Z6</accession>
<reference evidence="3" key="1">
    <citation type="journal article" date="2008" name="PLoS ONE">
        <title>Survival in nuclear waste, extreme resistance, and potential applications gleaned from the genome sequence of Kineococcus radiotolerans SRS30216.</title>
        <authorList>
            <person name="Bagwell C.E."/>
            <person name="Bhat S."/>
            <person name="Hawkins G.M."/>
            <person name="Smith B.W."/>
            <person name="Biswas T."/>
            <person name="Hoover T.R."/>
            <person name="Saunders E."/>
            <person name="Han C.S."/>
            <person name="Tsodikov O.V."/>
            <person name="Shimkets L.J."/>
        </authorList>
    </citation>
    <scope>NUCLEOTIDE SEQUENCE [LARGE SCALE GENOMIC DNA]</scope>
    <source>
        <strain evidence="3">ATCC BAA-149 / DSM 14245 / SRS30216</strain>
    </source>
</reference>
<dbReference type="HOGENOM" id="CLU_2436883_0_0_11"/>
<feature type="region of interest" description="Disordered" evidence="1">
    <location>
        <begin position="70"/>
        <end position="90"/>
    </location>
</feature>
<evidence type="ECO:0000313" key="2">
    <source>
        <dbReference type="EMBL" id="ABS03635.1"/>
    </source>
</evidence>
<keyword evidence="3" id="KW-1185">Reference proteome</keyword>
<dbReference type="EMBL" id="CP000750">
    <property type="protein sequence ID" value="ABS03635.1"/>
    <property type="molecule type" value="Genomic_DNA"/>
</dbReference>
<feature type="region of interest" description="Disordered" evidence="1">
    <location>
        <begin position="16"/>
        <end position="37"/>
    </location>
</feature>
<dbReference type="Proteomes" id="UP000001116">
    <property type="component" value="Chromosome"/>
</dbReference>
<proteinExistence type="predicted"/>
<dbReference type="OrthoDB" id="3213859at2"/>
<sequence length="90" mass="9815">MIMEFSTHRIAEEPVPVLPPPLMASSPCTDHRNRSSTPVTVHLDAGYDSENTHDRRAELGLGGGIAVEEWRPRSGSANAGQLSPPTRRLE</sequence>
<dbReference type="AlphaFoldDB" id="A6W9Z6"/>
<name>A6W9Z6_KINRD</name>
<feature type="compositionally biased region" description="Polar residues" evidence="1">
    <location>
        <begin position="75"/>
        <end position="84"/>
    </location>
</feature>
<dbReference type="RefSeq" id="WP_011981226.1">
    <property type="nucleotide sequence ID" value="NC_009664.2"/>
</dbReference>
<evidence type="ECO:0000256" key="1">
    <source>
        <dbReference type="SAM" id="MobiDB-lite"/>
    </source>
</evidence>
<protein>
    <submittedName>
        <fullName evidence="2">Uncharacterized protein</fullName>
    </submittedName>
</protein>